<comment type="caution">
    <text evidence="2">The sequence shown here is derived from an EMBL/GenBank/DDBJ whole genome shotgun (WGS) entry which is preliminary data.</text>
</comment>
<feature type="region of interest" description="Disordered" evidence="1">
    <location>
        <begin position="53"/>
        <end position="77"/>
    </location>
</feature>
<protein>
    <submittedName>
        <fullName evidence="2">Uncharacterized protein</fullName>
    </submittedName>
</protein>
<keyword evidence="3" id="KW-1185">Reference proteome</keyword>
<evidence type="ECO:0000313" key="3">
    <source>
        <dbReference type="Proteomes" id="UP001189429"/>
    </source>
</evidence>
<sequence>MGTAGGAAVASAPLLRPRFTCSRGGRRGGSVDGQFSTAHWLAPPASDVMSRLCASGPRSGTSALSRPGALYRSRQRRMGTAEDAVVASAPLLRPRFTCSRRGCRGRSVDGHFSTAHLLVPRHQV</sequence>
<evidence type="ECO:0000313" key="2">
    <source>
        <dbReference type="EMBL" id="CAK0832969.1"/>
    </source>
</evidence>
<proteinExistence type="predicted"/>
<reference evidence="2" key="1">
    <citation type="submission" date="2023-10" db="EMBL/GenBank/DDBJ databases">
        <authorList>
            <person name="Chen Y."/>
            <person name="Shah S."/>
            <person name="Dougan E. K."/>
            <person name="Thang M."/>
            <person name="Chan C."/>
        </authorList>
    </citation>
    <scope>NUCLEOTIDE SEQUENCE [LARGE SCALE GENOMIC DNA]</scope>
</reference>
<organism evidence="2 3">
    <name type="scientific">Prorocentrum cordatum</name>
    <dbReference type="NCBI Taxonomy" id="2364126"/>
    <lineage>
        <taxon>Eukaryota</taxon>
        <taxon>Sar</taxon>
        <taxon>Alveolata</taxon>
        <taxon>Dinophyceae</taxon>
        <taxon>Prorocentrales</taxon>
        <taxon>Prorocentraceae</taxon>
        <taxon>Prorocentrum</taxon>
    </lineage>
</organism>
<evidence type="ECO:0000256" key="1">
    <source>
        <dbReference type="SAM" id="MobiDB-lite"/>
    </source>
</evidence>
<dbReference type="EMBL" id="CAUYUJ010011958">
    <property type="protein sequence ID" value="CAK0832969.1"/>
    <property type="molecule type" value="Genomic_DNA"/>
</dbReference>
<name>A0ABN9SMJ9_9DINO</name>
<gene>
    <name evidence="2" type="ORF">PCOR1329_LOCUS30813</name>
</gene>
<dbReference type="Proteomes" id="UP001189429">
    <property type="component" value="Unassembled WGS sequence"/>
</dbReference>
<accession>A0ABN9SMJ9</accession>